<dbReference type="InterPro" id="IPR029262">
    <property type="entry name" value="RPOL_N"/>
</dbReference>
<dbReference type="OrthoDB" id="276422at2759"/>
<dbReference type="Gene3D" id="1.10.1320.10">
    <property type="entry name" value="DNA-directed RNA polymerase, N-terminal domain"/>
    <property type="match status" value="1"/>
</dbReference>
<dbReference type="PANTHER" id="PTHR10102:SF0">
    <property type="entry name" value="DNA-DIRECTED RNA POLYMERASE, MITOCHONDRIAL"/>
    <property type="match status" value="1"/>
</dbReference>
<dbReference type="GO" id="GO:0034245">
    <property type="term" value="C:mitochondrial DNA-directed RNA polymerase complex"/>
    <property type="evidence" value="ECO:0007669"/>
    <property type="project" value="TreeGrafter"/>
</dbReference>
<dbReference type="FunFam" id="1.10.150.20:FF:000041">
    <property type="entry name" value="DNA-directed RNA polymerase"/>
    <property type="match status" value="1"/>
</dbReference>
<keyword evidence="8" id="KW-0809">Transit peptide</keyword>
<dbReference type="Pfam" id="PF00940">
    <property type="entry name" value="RNA_pol"/>
    <property type="match status" value="1"/>
</dbReference>
<keyword evidence="6" id="KW-0808">Transferase</keyword>
<evidence type="ECO:0000256" key="1">
    <source>
        <dbReference type="ARBA" id="ARBA00004026"/>
    </source>
</evidence>
<dbReference type="Pfam" id="PF14700">
    <property type="entry name" value="RPOL_N"/>
    <property type="match status" value="1"/>
</dbReference>
<name>A0A8H3F0U3_9LECA</name>
<dbReference type="InterPro" id="IPR037159">
    <property type="entry name" value="RNA_POL_N_sf"/>
</dbReference>
<reference evidence="15" key="1">
    <citation type="submission" date="2021-03" db="EMBL/GenBank/DDBJ databases">
        <authorList>
            <person name="Tagirdzhanova G."/>
        </authorList>
    </citation>
    <scope>NUCLEOTIDE SEQUENCE</scope>
</reference>
<dbReference type="PANTHER" id="PTHR10102">
    <property type="entry name" value="DNA-DIRECTED RNA POLYMERASE, MITOCHONDRIAL"/>
    <property type="match status" value="1"/>
</dbReference>
<feature type="compositionally biased region" description="Polar residues" evidence="13">
    <location>
        <begin position="61"/>
        <end position="70"/>
    </location>
</feature>
<comment type="catalytic activity">
    <reaction evidence="11">
        <text>RNA(n) + a ribonucleoside 5'-triphosphate = RNA(n+1) + diphosphate</text>
        <dbReference type="Rhea" id="RHEA:21248"/>
        <dbReference type="Rhea" id="RHEA-COMP:14527"/>
        <dbReference type="Rhea" id="RHEA-COMP:17342"/>
        <dbReference type="ChEBI" id="CHEBI:33019"/>
        <dbReference type="ChEBI" id="CHEBI:61557"/>
        <dbReference type="ChEBI" id="CHEBI:140395"/>
        <dbReference type="EC" id="2.7.7.6"/>
    </reaction>
</comment>
<organism evidence="15 16">
    <name type="scientific">Imshaugia aleurites</name>
    <dbReference type="NCBI Taxonomy" id="172621"/>
    <lineage>
        <taxon>Eukaryota</taxon>
        <taxon>Fungi</taxon>
        <taxon>Dikarya</taxon>
        <taxon>Ascomycota</taxon>
        <taxon>Pezizomycotina</taxon>
        <taxon>Lecanoromycetes</taxon>
        <taxon>OSLEUM clade</taxon>
        <taxon>Lecanoromycetidae</taxon>
        <taxon>Lecanorales</taxon>
        <taxon>Lecanorineae</taxon>
        <taxon>Parmeliaceae</taxon>
        <taxon>Imshaugia</taxon>
    </lineage>
</organism>
<evidence type="ECO:0000256" key="5">
    <source>
        <dbReference type="ARBA" id="ARBA00022478"/>
    </source>
</evidence>
<evidence type="ECO:0000256" key="12">
    <source>
        <dbReference type="ARBA" id="ARBA00073509"/>
    </source>
</evidence>
<dbReference type="InterPro" id="IPR046950">
    <property type="entry name" value="DNA-dir_Rpol_C_phage-type"/>
</dbReference>
<evidence type="ECO:0000256" key="11">
    <source>
        <dbReference type="ARBA" id="ARBA00048552"/>
    </source>
</evidence>
<dbReference type="Gene3D" id="1.10.150.20">
    <property type="entry name" value="5' to 3' exonuclease, C-terminal subdomain"/>
    <property type="match status" value="1"/>
</dbReference>
<evidence type="ECO:0000256" key="3">
    <source>
        <dbReference type="ARBA" id="ARBA00009493"/>
    </source>
</evidence>
<accession>A0A8H3F0U3</accession>
<evidence type="ECO:0000259" key="14">
    <source>
        <dbReference type="SMART" id="SM01311"/>
    </source>
</evidence>
<evidence type="ECO:0000256" key="9">
    <source>
        <dbReference type="ARBA" id="ARBA00023128"/>
    </source>
</evidence>
<keyword evidence="5 15" id="KW-0240">DNA-directed RNA polymerase</keyword>
<dbReference type="GO" id="GO:0001018">
    <property type="term" value="F:mitochondrial promoter sequence-specific DNA binding"/>
    <property type="evidence" value="ECO:0007669"/>
    <property type="project" value="TreeGrafter"/>
</dbReference>
<protein>
    <recommendedName>
        <fullName evidence="12">DNA-directed RNA polymerase, mitochondrial</fullName>
        <ecNumber evidence="4">2.7.7.6</ecNumber>
    </recommendedName>
</protein>
<comment type="subcellular location">
    <subcellularLocation>
        <location evidence="2">Mitochondrion</location>
    </subcellularLocation>
</comment>
<dbReference type="Proteomes" id="UP000664534">
    <property type="component" value="Unassembled WGS sequence"/>
</dbReference>
<evidence type="ECO:0000256" key="7">
    <source>
        <dbReference type="ARBA" id="ARBA00022695"/>
    </source>
</evidence>
<evidence type="ECO:0000313" key="15">
    <source>
        <dbReference type="EMBL" id="CAF9913877.1"/>
    </source>
</evidence>
<evidence type="ECO:0000256" key="2">
    <source>
        <dbReference type="ARBA" id="ARBA00004173"/>
    </source>
</evidence>
<evidence type="ECO:0000256" key="10">
    <source>
        <dbReference type="ARBA" id="ARBA00023163"/>
    </source>
</evidence>
<dbReference type="GO" id="GO:0006390">
    <property type="term" value="P:mitochondrial transcription"/>
    <property type="evidence" value="ECO:0007669"/>
    <property type="project" value="TreeGrafter"/>
</dbReference>
<dbReference type="EMBL" id="CAJPDT010000012">
    <property type="protein sequence ID" value="CAF9913877.1"/>
    <property type="molecule type" value="Genomic_DNA"/>
</dbReference>
<dbReference type="Gene3D" id="1.10.287.280">
    <property type="match status" value="1"/>
</dbReference>
<feature type="region of interest" description="Disordered" evidence="13">
    <location>
        <begin position="50"/>
        <end position="73"/>
    </location>
</feature>
<feature type="region of interest" description="Disordered" evidence="13">
    <location>
        <begin position="720"/>
        <end position="739"/>
    </location>
</feature>
<dbReference type="InterPro" id="IPR043502">
    <property type="entry name" value="DNA/RNA_pol_sf"/>
</dbReference>
<dbReference type="InterPro" id="IPR002092">
    <property type="entry name" value="DNA-dir_Rpol_phage-type"/>
</dbReference>
<keyword evidence="16" id="KW-1185">Reference proteome</keyword>
<keyword evidence="10" id="KW-0804">Transcription</keyword>
<gene>
    <name evidence="15" type="primary">RPO41</name>
    <name evidence="15" type="ORF">IMSHALPRED_001468</name>
</gene>
<evidence type="ECO:0000256" key="4">
    <source>
        <dbReference type="ARBA" id="ARBA00012418"/>
    </source>
</evidence>
<dbReference type="FunFam" id="1.10.287.280:FF:000001">
    <property type="entry name" value="DNA-directed RNA polymerase"/>
    <property type="match status" value="1"/>
</dbReference>
<evidence type="ECO:0000313" key="16">
    <source>
        <dbReference type="Proteomes" id="UP000664534"/>
    </source>
</evidence>
<dbReference type="EC" id="2.7.7.6" evidence="4"/>
<evidence type="ECO:0000256" key="6">
    <source>
        <dbReference type="ARBA" id="ARBA00022679"/>
    </source>
</evidence>
<dbReference type="SUPFAM" id="SSF56672">
    <property type="entry name" value="DNA/RNA polymerases"/>
    <property type="match status" value="1"/>
</dbReference>
<comment type="caution">
    <text evidence="15">The sequence shown here is derived from an EMBL/GenBank/DDBJ whole genome shotgun (WGS) entry which is preliminary data.</text>
</comment>
<sequence length="1433" mass="159865">MFIRASKRTLHRDAYKQFSSSLELLHLPFLCPALFAQPNGSRKGSITVRAASSKLHRGRSNTRSTKQSATRAPSYRRRLASAAAAIQYEPEYDAYVPWAEPSVTNFNYQPGFDGTGISALRHFDANTSLLVINESLATQPKKFRVKDAITGDLNQLHQNLHACLQVGRLERAATLVRRLNQIYKPDAAGLLAAHSDYVREITNKIVQTKDQQLLKDLQRWFEVDLKRVGIIPNAEIYAQMIRASSQSAGASRERAMRRFQKLADEAGFGVETSALWEFDDENTSAATSSRLDESVDANTTSATNFLQKESVAAGRAFTNPANEIQAVKATAQKGSGLSTLKKSLELFGSKGADLFSGREAADGEMSAEERQRLLENNTIKAAIDRWRAEDKHLKGIGINSGLASSSIGAMMWKWHEALVPLIKEDVEKSKEAEGREKKRKADEDLLLWGPHMQSLLPEKLSAVTILAAMKILSTESIDERGMRIHHVVTGIGSAIQAESVAEHFGHKKKGKKWRESNLTEGIRELDSAGPGRSGEKLQKLLRSRASSIYESMEWSHAIKVKIGAVLLSHLMDIAKVLVFRKDPKTGREMREAQPVFFHTFQYMGGKRVGVVRLNTAILETLAKGPVTSAIAKYLPMVAEPKTWTGFRDGGFYEHSVPVVRINSSDVQSKRYVITAAENGDMSQVFAGLDVLAKTEWKVNPFVFKVMLDAWNTEEAIAKIPPANPPYNKPHEPPTSAEPKARQEWIRAVRDAENQRSGLKSQRCFQNFQLEVARAYLNETFYFPHNCDFRGRAYPMAPFLNHMGADNARGLLLFAQGKELTDSGLWWLKIHLANVHGYDKASFEERLRFTENHTAEIYDSVNDPLNGNRWWLKAEDPWQCLAACNELKAALDLPDPTRYVCHLAIHQDGTCNGLQHYAALGGDVVGAQQVNLEPGDRPSDIYTAVAEMVKAEIANEAAQGDGLAKQLDGRVTRKVVKQTVMTNVYGVTFVGAKRQVLKQLDELMPDLPDSFALNRLAAASYVARKIFKSLSTMFNGAHDIQYWLTDCAARISDSISAEQVDYIEREAKGEKFPNQFKLIPLKGRKDELLSFKSSVIWTTPLKMPVVQPYRKASTRRIDTNLQSITIMHRTAADPIHKAKQLQAFPPNFIHSLDATHMFLTALKCHEVGLTFASIHDSFWTHAGDVNTMNRIIRDAFIRMHSEDIVGRLAAEFNARYKGYMHLASVFSKTPVGRKILEWRRNVDPAAKKRGVGARQRDELILERRRLTLLTSDDPREREEGEAMVTPAKYFAEAADEKALAPPDIEPATIGGMGPSSTRAAKLKANQRLEVGDMTNTKTVLGHDEAEGPKVDGITDSHAAADETEILEETRPDAEEAAAFLPEKKPGKNKAATKDRKIWVWLPLKFPPVPKKVCLLVTAWVVPPGWKTMLISWTG</sequence>
<comment type="similarity">
    <text evidence="3">Belongs to the phage and mitochondrial RNA polymerase family.</text>
</comment>
<evidence type="ECO:0000256" key="8">
    <source>
        <dbReference type="ARBA" id="ARBA00022946"/>
    </source>
</evidence>
<dbReference type="GO" id="GO:0003899">
    <property type="term" value="F:DNA-directed RNA polymerase activity"/>
    <property type="evidence" value="ECO:0007669"/>
    <property type="project" value="UniProtKB-EC"/>
</dbReference>
<keyword evidence="9" id="KW-0496">Mitochondrion</keyword>
<proteinExistence type="inferred from homology"/>
<keyword evidence="7" id="KW-0548">Nucleotidyltransferase</keyword>
<comment type="function">
    <text evidence="1">DNA-dependent RNA polymerase catalyzes the transcription of DNA into RNA using the four ribonucleoside triphosphates as substrates.</text>
</comment>
<feature type="domain" description="DNA-directed RNA polymerase N-terminal" evidence="14">
    <location>
        <begin position="369"/>
        <end position="693"/>
    </location>
</feature>
<dbReference type="PROSITE" id="PS00489">
    <property type="entry name" value="RNA_POL_PHAGE_2"/>
    <property type="match status" value="1"/>
</dbReference>
<dbReference type="SMART" id="SM01311">
    <property type="entry name" value="RPOL_N"/>
    <property type="match status" value="1"/>
</dbReference>
<evidence type="ECO:0000256" key="13">
    <source>
        <dbReference type="SAM" id="MobiDB-lite"/>
    </source>
</evidence>